<keyword evidence="1" id="KW-0732">Signal</keyword>
<reference evidence="3 4" key="1">
    <citation type="submission" date="2017-02" db="EMBL/GenBank/DDBJ databases">
        <title>The new phylogeny of genus Mycobacterium.</title>
        <authorList>
            <person name="Tortoli E."/>
            <person name="Trovato A."/>
            <person name="Cirillo D.M."/>
        </authorList>
    </citation>
    <scope>NUCLEOTIDE SEQUENCE [LARGE SCALE GENOMIC DNA]</scope>
    <source>
        <strain evidence="3 4">DSM 45230</strain>
    </source>
</reference>
<reference evidence="2" key="3">
    <citation type="journal article" date="2022" name="BMC Genomics">
        <title>Comparative genome analysis of mycobacteria focusing on tRNA and non-coding RNA.</title>
        <authorList>
            <person name="Behra P.R.K."/>
            <person name="Pettersson B.M.F."/>
            <person name="Ramesh M."/>
            <person name="Das S."/>
            <person name="Dasgupta S."/>
            <person name="Kirsebom L.A."/>
        </authorList>
    </citation>
    <scope>NUCLEOTIDE SEQUENCE</scope>
    <source>
        <strain evidence="2">CCUG 55640</strain>
    </source>
</reference>
<proteinExistence type="predicted"/>
<dbReference type="Proteomes" id="UP001141650">
    <property type="component" value="Unassembled WGS sequence"/>
</dbReference>
<comment type="caution">
    <text evidence="2">The sequence shown here is derived from an EMBL/GenBank/DDBJ whole genome shotgun (WGS) entry which is preliminary data.</text>
</comment>
<feature type="signal peptide" evidence="1">
    <location>
        <begin position="1"/>
        <end position="22"/>
    </location>
</feature>
<evidence type="ECO:0008006" key="6">
    <source>
        <dbReference type="Google" id="ProtNLM"/>
    </source>
</evidence>
<organism evidence="2 5">
    <name type="scientific">Mycobacterium alsense</name>
    <dbReference type="NCBI Taxonomy" id="324058"/>
    <lineage>
        <taxon>Bacteria</taxon>
        <taxon>Bacillati</taxon>
        <taxon>Actinomycetota</taxon>
        <taxon>Actinomycetes</taxon>
        <taxon>Mycobacteriales</taxon>
        <taxon>Mycobacteriaceae</taxon>
        <taxon>Mycobacterium</taxon>
    </lineage>
</organism>
<gene>
    <name evidence="3" type="ORF">BST11_17975</name>
    <name evidence="2" type="ORF">H7K38_22535</name>
</gene>
<evidence type="ECO:0000313" key="4">
    <source>
        <dbReference type="Proteomes" id="UP000192319"/>
    </source>
</evidence>
<protein>
    <recommendedName>
        <fullName evidence="6">DUF5666 domain-containing protein</fullName>
    </recommendedName>
</protein>
<dbReference type="EMBL" id="JACKVH010000017">
    <property type="protein sequence ID" value="MCV7381411.1"/>
    <property type="molecule type" value="Genomic_DNA"/>
</dbReference>
<evidence type="ECO:0000256" key="1">
    <source>
        <dbReference type="SAM" id="SignalP"/>
    </source>
</evidence>
<dbReference type="RefSeq" id="WP_083139245.1">
    <property type="nucleotide sequence ID" value="NZ_JACKVH010000017.1"/>
</dbReference>
<sequence length="157" mass="15847">MKRVALAIFWIAALGYAPKAAADVPGIAPFTGSWHAHASKLTVDSDGSGRLTYADISACPSACDGHNDYADAPQATVDVMLVSVLGDTATGSVSAASNPSEYTVGEPVTIKLVTGIGDPFTGPPASVSGNNGVALQVSIGTRGANYCNDTTHNYCGG</sequence>
<dbReference type="InterPro" id="IPR018247">
    <property type="entry name" value="EF_Hand_1_Ca_BS"/>
</dbReference>
<dbReference type="PROSITE" id="PS00018">
    <property type="entry name" value="EF_HAND_1"/>
    <property type="match status" value="1"/>
</dbReference>
<dbReference type="Proteomes" id="UP000192319">
    <property type="component" value="Unassembled WGS sequence"/>
</dbReference>
<evidence type="ECO:0000313" key="2">
    <source>
        <dbReference type="EMBL" id="MCV7381411.1"/>
    </source>
</evidence>
<accession>A0AA41XS13</accession>
<dbReference type="AlphaFoldDB" id="A0AA41XS13"/>
<evidence type="ECO:0000313" key="3">
    <source>
        <dbReference type="EMBL" id="OQZ89349.1"/>
    </source>
</evidence>
<evidence type="ECO:0000313" key="5">
    <source>
        <dbReference type="Proteomes" id="UP001141650"/>
    </source>
</evidence>
<dbReference type="EMBL" id="MVHD01000034">
    <property type="protein sequence ID" value="OQZ89349.1"/>
    <property type="molecule type" value="Genomic_DNA"/>
</dbReference>
<reference evidence="2" key="2">
    <citation type="submission" date="2020-07" db="EMBL/GenBank/DDBJ databases">
        <authorList>
            <person name="Pettersson B.M.F."/>
            <person name="Behra P.R.K."/>
            <person name="Ramesh M."/>
            <person name="Das S."/>
            <person name="Dasgupta S."/>
            <person name="Kirsebom L.A."/>
        </authorList>
    </citation>
    <scope>NUCLEOTIDE SEQUENCE</scope>
    <source>
        <strain evidence="2">CCUG 55640</strain>
    </source>
</reference>
<keyword evidence="4" id="KW-1185">Reference proteome</keyword>
<name>A0AA41XS13_9MYCO</name>
<feature type="chain" id="PRO_5041385891" description="DUF5666 domain-containing protein" evidence="1">
    <location>
        <begin position="23"/>
        <end position="157"/>
    </location>
</feature>